<proteinExistence type="predicted"/>
<evidence type="ECO:0000256" key="1">
    <source>
        <dbReference type="SAM" id="MobiDB-lite"/>
    </source>
</evidence>
<gene>
    <name evidence="2" type="ORF">g.4260</name>
</gene>
<feature type="region of interest" description="Disordered" evidence="1">
    <location>
        <begin position="1"/>
        <end position="183"/>
    </location>
</feature>
<feature type="non-terminal residue" evidence="2">
    <location>
        <position position="317"/>
    </location>
</feature>
<protein>
    <submittedName>
        <fullName evidence="2">Uncharacterized protein</fullName>
    </submittedName>
</protein>
<reference evidence="2" key="1">
    <citation type="submission" date="2015-09" db="EMBL/GenBank/DDBJ databases">
        <title>De novo assembly of Pectinophora gossypiella (Pink Bollworm) gut transcriptome.</title>
        <authorList>
            <person name="Tassone E.E."/>
        </authorList>
    </citation>
    <scope>NUCLEOTIDE SEQUENCE</scope>
</reference>
<dbReference type="OrthoDB" id="306218at2759"/>
<organism evidence="2">
    <name type="scientific">Pectinophora gossypiella</name>
    <name type="common">Cotton pink bollworm</name>
    <name type="synonym">Depressaria gossypiella</name>
    <dbReference type="NCBI Taxonomy" id="13191"/>
    <lineage>
        <taxon>Eukaryota</taxon>
        <taxon>Metazoa</taxon>
        <taxon>Ecdysozoa</taxon>
        <taxon>Arthropoda</taxon>
        <taxon>Hexapoda</taxon>
        <taxon>Insecta</taxon>
        <taxon>Pterygota</taxon>
        <taxon>Neoptera</taxon>
        <taxon>Endopterygota</taxon>
        <taxon>Lepidoptera</taxon>
        <taxon>Glossata</taxon>
        <taxon>Ditrysia</taxon>
        <taxon>Gelechioidea</taxon>
        <taxon>Gelechiidae</taxon>
        <taxon>Apatetrinae</taxon>
        <taxon>Pectinophora</taxon>
    </lineage>
</organism>
<feature type="compositionally biased region" description="Polar residues" evidence="1">
    <location>
        <begin position="20"/>
        <end position="50"/>
    </location>
</feature>
<accession>A0A1E1WIW0</accession>
<evidence type="ECO:0000313" key="2">
    <source>
        <dbReference type="EMBL" id="JAT86949.1"/>
    </source>
</evidence>
<feature type="compositionally biased region" description="Polar residues" evidence="1">
    <location>
        <begin position="137"/>
        <end position="148"/>
    </location>
</feature>
<name>A0A1E1WIW0_PECGO</name>
<feature type="compositionally biased region" description="Polar residues" evidence="1">
    <location>
        <begin position="80"/>
        <end position="93"/>
    </location>
</feature>
<dbReference type="EMBL" id="GDQN01004105">
    <property type="protein sequence ID" value="JAT86949.1"/>
    <property type="molecule type" value="Transcribed_RNA"/>
</dbReference>
<feature type="compositionally biased region" description="Polar residues" evidence="1">
    <location>
        <begin position="170"/>
        <end position="179"/>
    </location>
</feature>
<dbReference type="AlphaFoldDB" id="A0A1E1WIW0"/>
<sequence>MPKILSLKKSQQAAPPKNQKPITQFFKQANATASQNPKNVPAKSQSSQVNGVEKTCNKRKASSPVILDSMEFVSDDCTDNDLSTNSRQDNRVYTSKKLKCNADSTQKSPLKNGLIKKSPMKENHGRIQLSPKKNDDLNANSEDSQNSKMGVKDRLPLTPIKITANRDEGNNSQISCNSASDHKSSCIEQDNHVEKKITPKKILQFDDCDKDIKNDRTPKKSPAKVGELQTARIISLKTPDKVGHDELSPSKSGSTVKTLEFSPGTLDKFGDQWDFDDVAEDCAEDLDLSIMQRCEVLSVTQHQGRLELRLKNASSNR</sequence>